<dbReference type="GO" id="GO:0000462">
    <property type="term" value="P:maturation of SSU-rRNA from tricistronic rRNA transcript (SSU-rRNA, 5.8S rRNA, LSU-rRNA)"/>
    <property type="evidence" value="ECO:0007669"/>
    <property type="project" value="TreeGrafter"/>
</dbReference>
<dbReference type="InterPro" id="IPR056550">
    <property type="entry name" value="NOL10_2nd"/>
</dbReference>
<evidence type="ECO:0000256" key="6">
    <source>
        <dbReference type="SAM" id="MobiDB-lite"/>
    </source>
</evidence>
<feature type="region of interest" description="Disordered" evidence="6">
    <location>
        <begin position="568"/>
        <end position="627"/>
    </location>
</feature>
<feature type="domain" description="NUC153" evidence="7">
    <location>
        <begin position="536"/>
        <end position="563"/>
    </location>
</feature>
<feature type="compositionally biased region" description="Basic and acidic residues" evidence="6">
    <location>
        <begin position="721"/>
        <end position="744"/>
    </location>
</feature>
<dbReference type="InterPro" id="IPR036322">
    <property type="entry name" value="WD40_repeat_dom_sf"/>
</dbReference>
<evidence type="ECO:0000259" key="8">
    <source>
        <dbReference type="Pfam" id="PF23097"/>
    </source>
</evidence>
<feature type="region of interest" description="Disordered" evidence="6">
    <location>
        <begin position="716"/>
        <end position="755"/>
    </location>
</feature>
<dbReference type="SMART" id="SM00320">
    <property type="entry name" value="WD40"/>
    <property type="match status" value="3"/>
</dbReference>
<proteinExistence type="inferred from homology"/>
<feature type="region of interest" description="Disordered" evidence="6">
    <location>
        <begin position="486"/>
        <end position="508"/>
    </location>
</feature>
<dbReference type="InterPro" id="IPR012580">
    <property type="entry name" value="NUC153"/>
</dbReference>
<evidence type="ECO:0000259" key="7">
    <source>
        <dbReference type="Pfam" id="PF08159"/>
    </source>
</evidence>
<comment type="similarity">
    <text evidence="2">Belongs to the WD repeat NOL10/ENP2 family.</text>
</comment>
<dbReference type="Pfam" id="PF23097">
    <property type="entry name" value="NOL10_2nd"/>
    <property type="match status" value="1"/>
</dbReference>
<dbReference type="Pfam" id="PF23098">
    <property type="entry name" value="Beta-prop_NOL10_N"/>
    <property type="match status" value="1"/>
</dbReference>
<evidence type="ECO:0000256" key="5">
    <source>
        <dbReference type="ARBA" id="ARBA00023242"/>
    </source>
</evidence>
<sequence length="755" mass="84566">MNVQKRNGVSIYCLSTGTQLPEWLGEQARRNLSKRDESVRRRIELIQDFQMPASSSRIVQSLDGRYIIAAGTYPPRIRCYDVNELTMKFERYVDAGIIDMVMLGDDYGKVALLREDRTIDFHAPYGFHESIKIPTFGRAMAYEPTTCELLVGAKGNQIYRVSLDEGRFNEPWTFDDLPSSATCIAVDRSYPLASVGCEDGIVRFWDSRTPDFLQPFLKLDVLSATTGYGFADENSFTDPNEITSITHDASGMYIAAGTGGGLVALYDVRSSRPLHVKEHKLGMPIHTVKFHYGSGTILSSDEKLIKMWRYRSSAQTTKQPAFEERLNDDNATDIGRVEVNIEATGKLSHFIVAGDESDPHGDRTGVLLCATDQPKMESFYLPKLGIAPKWCSFLENITEELEERDLQRDGTLTGNNLEGQETVYDNYKFVSRDDVEKLGISNLVGTPLLRGYMHGFFIDINLYNRVKAVANPFEYEQYQQKKLKERMDAKRSSRIAPRPSEKKSKSAVNADLADRLEYKAKDSTKAGKIAGNILSDDRFGNLFTNPDFEIDEEDEDFKLRNPSGIAAVKRKQNNLDSDNSDSEAEDIGTKEKQLTYQEHQSAIEASDNDSNSSESDDDTGFRGGKVRGEAYEEMKAFGKKKITSGPKAGTKKTKLSMYEAEDLGSSNAVQLGLGAENAQEKTQKRLNELKMPLSKRLILQDDGLKLRIAKGSKEVTFTPSDVKKKVEREQAERGKLRGTGDRRSAKGLSSKKTSR</sequence>
<dbReference type="InParanoid" id="A0A1Z5K108"/>
<reference evidence="10 11" key="1">
    <citation type="journal article" date="2015" name="Plant Cell">
        <title>Oil accumulation by the oleaginous diatom Fistulifera solaris as revealed by the genome and transcriptome.</title>
        <authorList>
            <person name="Tanaka T."/>
            <person name="Maeda Y."/>
            <person name="Veluchamy A."/>
            <person name="Tanaka M."/>
            <person name="Abida H."/>
            <person name="Marechal E."/>
            <person name="Bowler C."/>
            <person name="Muto M."/>
            <person name="Sunaga Y."/>
            <person name="Tanaka M."/>
            <person name="Yoshino T."/>
            <person name="Taniguchi T."/>
            <person name="Fukuda Y."/>
            <person name="Nemoto M."/>
            <person name="Matsumoto M."/>
            <person name="Wong P.S."/>
            <person name="Aburatani S."/>
            <person name="Fujibuchi W."/>
        </authorList>
    </citation>
    <scope>NUCLEOTIDE SEQUENCE [LARGE SCALE GENOMIC DNA]</scope>
    <source>
        <strain evidence="10 11">JPCC DA0580</strain>
    </source>
</reference>
<dbReference type="PANTHER" id="PTHR14927">
    <property type="entry name" value="NUCLEOLAR PROTEIN 10"/>
    <property type="match status" value="1"/>
</dbReference>
<evidence type="ECO:0000256" key="2">
    <source>
        <dbReference type="ARBA" id="ARBA00005264"/>
    </source>
</evidence>
<evidence type="ECO:0000256" key="4">
    <source>
        <dbReference type="ARBA" id="ARBA00022737"/>
    </source>
</evidence>
<keyword evidence="5" id="KW-0539">Nucleus</keyword>
<dbReference type="OrthoDB" id="273340at2759"/>
<dbReference type="FunCoup" id="A0A1Z5K108">
    <property type="interactions" value="1012"/>
</dbReference>
<dbReference type="Gene3D" id="2.130.10.10">
    <property type="entry name" value="YVTN repeat-like/Quinoprotein amine dehydrogenase"/>
    <property type="match status" value="1"/>
</dbReference>
<dbReference type="AlphaFoldDB" id="A0A1Z5K108"/>
<dbReference type="InterPro" id="IPR056551">
    <property type="entry name" value="Beta-prop_NOL10_N"/>
</dbReference>
<gene>
    <name evidence="10" type="ORF">FisN_1Lh542</name>
</gene>
<dbReference type="GO" id="GO:0030686">
    <property type="term" value="C:90S preribosome"/>
    <property type="evidence" value="ECO:0007669"/>
    <property type="project" value="TreeGrafter"/>
</dbReference>
<evidence type="ECO:0000256" key="1">
    <source>
        <dbReference type="ARBA" id="ARBA00004604"/>
    </source>
</evidence>
<keyword evidence="11" id="KW-1185">Reference proteome</keyword>
<dbReference type="EMBL" id="BDSP01000141">
    <property type="protein sequence ID" value="GAX19984.1"/>
    <property type="molecule type" value="Genomic_DNA"/>
</dbReference>
<dbReference type="InterPro" id="IPR015943">
    <property type="entry name" value="WD40/YVTN_repeat-like_dom_sf"/>
</dbReference>
<comment type="caution">
    <text evidence="10">The sequence shown here is derived from an EMBL/GenBank/DDBJ whole genome shotgun (WGS) entry which is preliminary data.</text>
</comment>
<evidence type="ECO:0000313" key="10">
    <source>
        <dbReference type="EMBL" id="GAX19984.1"/>
    </source>
</evidence>
<dbReference type="SUPFAM" id="SSF50978">
    <property type="entry name" value="WD40 repeat-like"/>
    <property type="match status" value="1"/>
</dbReference>
<dbReference type="GO" id="GO:0032040">
    <property type="term" value="C:small-subunit processome"/>
    <property type="evidence" value="ECO:0007669"/>
    <property type="project" value="TreeGrafter"/>
</dbReference>
<evidence type="ECO:0000313" key="11">
    <source>
        <dbReference type="Proteomes" id="UP000198406"/>
    </source>
</evidence>
<dbReference type="Pfam" id="PF08159">
    <property type="entry name" value="NUC153"/>
    <property type="match status" value="1"/>
</dbReference>
<name>A0A1Z5K108_FISSO</name>
<dbReference type="InterPro" id="IPR040382">
    <property type="entry name" value="NOL10/Enp2"/>
</dbReference>
<keyword evidence="3" id="KW-0853">WD repeat</keyword>
<evidence type="ECO:0000259" key="9">
    <source>
        <dbReference type="Pfam" id="PF23098"/>
    </source>
</evidence>
<keyword evidence="4" id="KW-0677">Repeat</keyword>
<comment type="subcellular location">
    <subcellularLocation>
        <location evidence="1">Nucleus</location>
        <location evidence="1">Nucleolus</location>
    </subcellularLocation>
</comment>
<dbReference type="PANTHER" id="PTHR14927:SF0">
    <property type="entry name" value="NUCLEOLAR PROTEIN 10"/>
    <property type="match status" value="1"/>
</dbReference>
<feature type="domain" description="Nucleolar protein 10-like N-terminal" evidence="9">
    <location>
        <begin position="1"/>
        <end position="406"/>
    </location>
</feature>
<feature type="domain" description="Nucleolar protein 10-like second" evidence="8">
    <location>
        <begin position="423"/>
        <end position="471"/>
    </location>
</feature>
<dbReference type="InterPro" id="IPR001680">
    <property type="entry name" value="WD40_rpt"/>
</dbReference>
<protein>
    <submittedName>
        <fullName evidence="10">Ribosome biogenesis protein ENP2</fullName>
    </submittedName>
</protein>
<dbReference type="Proteomes" id="UP000198406">
    <property type="component" value="Unassembled WGS sequence"/>
</dbReference>
<accession>A0A1Z5K108</accession>
<evidence type="ECO:0000256" key="3">
    <source>
        <dbReference type="ARBA" id="ARBA00022574"/>
    </source>
</evidence>
<organism evidence="10 11">
    <name type="scientific">Fistulifera solaris</name>
    <name type="common">Oleaginous diatom</name>
    <dbReference type="NCBI Taxonomy" id="1519565"/>
    <lineage>
        <taxon>Eukaryota</taxon>
        <taxon>Sar</taxon>
        <taxon>Stramenopiles</taxon>
        <taxon>Ochrophyta</taxon>
        <taxon>Bacillariophyta</taxon>
        <taxon>Bacillariophyceae</taxon>
        <taxon>Bacillariophycidae</taxon>
        <taxon>Naviculales</taxon>
        <taxon>Naviculaceae</taxon>
        <taxon>Fistulifera</taxon>
    </lineage>
</organism>